<dbReference type="PROSITE" id="PS51257">
    <property type="entry name" value="PROKAR_LIPOPROTEIN"/>
    <property type="match status" value="1"/>
</dbReference>
<organism evidence="5 6">
    <name type="scientific">Domibacillus enclensis</name>
    <dbReference type="NCBI Taxonomy" id="1017273"/>
    <lineage>
        <taxon>Bacteria</taxon>
        <taxon>Bacillati</taxon>
        <taxon>Bacillota</taxon>
        <taxon>Bacilli</taxon>
        <taxon>Bacillales</taxon>
        <taxon>Bacillaceae</taxon>
        <taxon>Domibacillus</taxon>
    </lineage>
</organism>
<dbReference type="InterPro" id="IPR002035">
    <property type="entry name" value="VWF_A"/>
</dbReference>
<keyword evidence="2" id="KW-0732">Signal</keyword>
<feature type="domain" description="VWFA" evidence="3">
    <location>
        <begin position="147"/>
        <end position="344"/>
    </location>
</feature>
<dbReference type="InterPro" id="IPR036465">
    <property type="entry name" value="vWFA_dom_sf"/>
</dbReference>
<dbReference type="SUPFAM" id="SSF53300">
    <property type="entry name" value="vWA-like"/>
    <property type="match status" value="1"/>
</dbReference>
<feature type="compositionally biased region" description="Basic and acidic residues" evidence="1">
    <location>
        <begin position="426"/>
        <end position="441"/>
    </location>
</feature>
<dbReference type="EMBL" id="MWSK01000004">
    <property type="protein sequence ID" value="OXS78004.1"/>
    <property type="molecule type" value="Genomic_DNA"/>
</dbReference>
<accession>A0A1N6WPX4</accession>
<dbReference type="STRING" id="1017273.SAMN05443094_104242"/>
<dbReference type="RefSeq" id="WP_052698509.1">
    <property type="nucleotide sequence ID" value="NZ_FTLX01000004.1"/>
</dbReference>
<dbReference type="PROSITE" id="PS50234">
    <property type="entry name" value="VWFA"/>
    <property type="match status" value="1"/>
</dbReference>
<dbReference type="Gene3D" id="3.40.50.410">
    <property type="entry name" value="von Willebrand factor, type A domain"/>
    <property type="match status" value="1"/>
</dbReference>
<reference evidence="5 6" key="1">
    <citation type="submission" date="2017-01" db="EMBL/GenBank/DDBJ databases">
        <authorList>
            <person name="Mah S.A."/>
            <person name="Swanson W.J."/>
            <person name="Moy G.W."/>
            <person name="Vacquier V.D."/>
        </authorList>
    </citation>
    <scope>NUCLEOTIDE SEQUENCE [LARGE SCALE GENOMIC DNA]</scope>
    <source>
        <strain evidence="5 6">NIO-1016</strain>
    </source>
</reference>
<sequence>MKKNGWVFLFSAALLAGCGAQEAETNTNEAAPAKEEQASVSEEMTFVYPATLEEAVAAEGNWWEKVEDGELTDEDKDSIVQQIGEIDEAETDEESRQAAVSKLLFDTFHPELPPINEFTPQEKLSLDEIDSASNIKLNGREVKEHVNVAILLDASGSMKAEIDGKSRMTIAKEAISQFAANLPEQTNVSLSVYGHKGTGSDTDKGLSCGAIEEVYPLGTYEESAFNQSVETPQASGWTPISAALVKAGDTLTAASAGKEATNVIYVVSDGKETCDGDPAETAKQLAESDIQAIINVIGFSIEDADQAALKAVADAAEGEFIEAKNEQELKAEFEKSNDAMTDWINWRNAHTSDAINQKNSDVTDLINLKNKFVNRMIEYKNTSVNLLIAANNEFDLDPDVYDGVRNDLEEYYETIKGLAEEDYEAKRNKVENDYDDVRNEIDTQYESNTGE</sequence>
<gene>
    <name evidence="4" type="ORF">B1B05_10390</name>
    <name evidence="5" type="ORF">SAMN05443094_104242</name>
</gene>
<dbReference type="Proteomes" id="UP000215545">
    <property type="component" value="Unassembled WGS sequence"/>
</dbReference>
<evidence type="ECO:0000259" key="3">
    <source>
        <dbReference type="PROSITE" id="PS50234"/>
    </source>
</evidence>
<dbReference type="SMART" id="SM00327">
    <property type="entry name" value="VWA"/>
    <property type="match status" value="1"/>
</dbReference>
<feature type="signal peptide" evidence="2">
    <location>
        <begin position="1"/>
        <end position="23"/>
    </location>
</feature>
<dbReference type="Proteomes" id="UP000186385">
    <property type="component" value="Unassembled WGS sequence"/>
</dbReference>
<reference evidence="4" key="3">
    <citation type="submission" date="2017-03" db="EMBL/GenBank/DDBJ databases">
        <authorList>
            <person name="Dastager S.G."/>
            <person name="Neurgaonkar P.S."/>
            <person name="Dharne M.S."/>
        </authorList>
    </citation>
    <scope>NUCLEOTIDE SEQUENCE</scope>
    <source>
        <strain evidence="4">DSM 25145</strain>
    </source>
</reference>
<evidence type="ECO:0000313" key="6">
    <source>
        <dbReference type="Proteomes" id="UP000186385"/>
    </source>
</evidence>
<evidence type="ECO:0000313" key="4">
    <source>
        <dbReference type="EMBL" id="OXS78004.1"/>
    </source>
</evidence>
<evidence type="ECO:0000313" key="7">
    <source>
        <dbReference type="Proteomes" id="UP000215545"/>
    </source>
</evidence>
<feature type="region of interest" description="Disordered" evidence="1">
    <location>
        <begin position="426"/>
        <end position="451"/>
    </location>
</feature>
<dbReference type="EMBL" id="FTLX01000004">
    <property type="protein sequence ID" value="SIQ92087.1"/>
    <property type="molecule type" value="Genomic_DNA"/>
</dbReference>
<keyword evidence="7" id="KW-1185">Reference proteome</keyword>
<evidence type="ECO:0000256" key="2">
    <source>
        <dbReference type="SAM" id="SignalP"/>
    </source>
</evidence>
<dbReference type="Pfam" id="PF00092">
    <property type="entry name" value="VWA"/>
    <property type="match status" value="1"/>
</dbReference>
<evidence type="ECO:0000256" key="1">
    <source>
        <dbReference type="SAM" id="MobiDB-lite"/>
    </source>
</evidence>
<feature type="chain" id="PRO_5039455112" evidence="2">
    <location>
        <begin position="24"/>
        <end position="451"/>
    </location>
</feature>
<dbReference type="AlphaFoldDB" id="A0A1N6WPX4"/>
<feature type="compositionally biased region" description="Polar residues" evidence="1">
    <location>
        <begin position="442"/>
        <end position="451"/>
    </location>
</feature>
<proteinExistence type="predicted"/>
<dbReference type="OrthoDB" id="9783818at2"/>
<evidence type="ECO:0000313" key="5">
    <source>
        <dbReference type="EMBL" id="SIQ92087.1"/>
    </source>
</evidence>
<protein>
    <submittedName>
        <fullName evidence="5">Ca-activated chloride channel family protein</fullName>
    </submittedName>
</protein>
<reference evidence="7" key="2">
    <citation type="submission" date="2017-03" db="EMBL/GenBank/DDBJ databases">
        <title>Bacillus sp. V-88(T) DSM27956, whole genome shotgun sequencing project.</title>
        <authorList>
            <person name="Dastager S.G."/>
            <person name="Neurgaonkar P.S."/>
            <person name="Dharne M.S."/>
        </authorList>
    </citation>
    <scope>NUCLEOTIDE SEQUENCE [LARGE SCALE GENOMIC DNA]</scope>
    <source>
        <strain evidence="7">DSM 25145</strain>
    </source>
</reference>
<name>A0A1N6WPX4_9BACI</name>